<name>A0A4Y2F814_ARAVE</name>
<dbReference type="AlphaFoldDB" id="A0A4Y2F814"/>
<dbReference type="EMBL" id="BGPR01000838">
    <property type="protein sequence ID" value="GBM37371.1"/>
    <property type="molecule type" value="Genomic_DNA"/>
</dbReference>
<gene>
    <name evidence="2" type="ORF">AVEN_48144_1</name>
</gene>
<sequence length="77" mass="8986">MILMSLKIQTTFPKTIMRPGSTLTQCCKTTEERKCHTWMNQRHDPGEQEENDDEEEPPSTEETLQAPRIKKINPIPF</sequence>
<comment type="caution">
    <text evidence="2">The sequence shown here is derived from an EMBL/GenBank/DDBJ whole genome shotgun (WGS) entry which is preliminary data.</text>
</comment>
<protein>
    <submittedName>
        <fullName evidence="2">Uncharacterized protein</fullName>
    </submittedName>
</protein>
<dbReference type="Proteomes" id="UP000499080">
    <property type="component" value="Unassembled WGS sequence"/>
</dbReference>
<feature type="region of interest" description="Disordered" evidence="1">
    <location>
        <begin position="38"/>
        <end position="77"/>
    </location>
</feature>
<evidence type="ECO:0000313" key="2">
    <source>
        <dbReference type="EMBL" id="GBM37371.1"/>
    </source>
</evidence>
<evidence type="ECO:0000313" key="3">
    <source>
        <dbReference type="Proteomes" id="UP000499080"/>
    </source>
</evidence>
<reference evidence="2 3" key="1">
    <citation type="journal article" date="2019" name="Sci. Rep.">
        <title>Orb-weaving spider Araneus ventricosus genome elucidates the spidroin gene catalogue.</title>
        <authorList>
            <person name="Kono N."/>
            <person name="Nakamura H."/>
            <person name="Ohtoshi R."/>
            <person name="Moran D.A.P."/>
            <person name="Shinohara A."/>
            <person name="Yoshida Y."/>
            <person name="Fujiwara M."/>
            <person name="Mori M."/>
            <person name="Tomita M."/>
            <person name="Arakawa K."/>
        </authorList>
    </citation>
    <scope>NUCLEOTIDE SEQUENCE [LARGE SCALE GENOMIC DNA]</scope>
</reference>
<evidence type="ECO:0000256" key="1">
    <source>
        <dbReference type="SAM" id="MobiDB-lite"/>
    </source>
</evidence>
<keyword evidence="3" id="KW-1185">Reference proteome</keyword>
<proteinExistence type="predicted"/>
<organism evidence="2 3">
    <name type="scientific">Araneus ventricosus</name>
    <name type="common">Orbweaver spider</name>
    <name type="synonym">Epeira ventricosa</name>
    <dbReference type="NCBI Taxonomy" id="182803"/>
    <lineage>
        <taxon>Eukaryota</taxon>
        <taxon>Metazoa</taxon>
        <taxon>Ecdysozoa</taxon>
        <taxon>Arthropoda</taxon>
        <taxon>Chelicerata</taxon>
        <taxon>Arachnida</taxon>
        <taxon>Araneae</taxon>
        <taxon>Araneomorphae</taxon>
        <taxon>Entelegynae</taxon>
        <taxon>Araneoidea</taxon>
        <taxon>Araneidae</taxon>
        <taxon>Araneus</taxon>
    </lineage>
</organism>
<feature type="compositionally biased region" description="Acidic residues" evidence="1">
    <location>
        <begin position="47"/>
        <end position="59"/>
    </location>
</feature>
<accession>A0A4Y2F814</accession>